<dbReference type="PANTHER" id="PTHR43391:SF86">
    <property type="entry name" value="SHORT-CHAIN DEHYDROGENASE_REDUCTASE FAMILY PROTEIN"/>
    <property type="match status" value="1"/>
</dbReference>
<evidence type="ECO:0000313" key="5">
    <source>
        <dbReference type="EMBL" id="NDJ19129.1"/>
    </source>
</evidence>
<dbReference type="CDD" id="cd05374">
    <property type="entry name" value="17beta-HSD-like_SDR_c"/>
    <property type="match status" value="1"/>
</dbReference>
<evidence type="ECO:0000313" key="6">
    <source>
        <dbReference type="Proteomes" id="UP000646053"/>
    </source>
</evidence>
<evidence type="ECO:0000256" key="3">
    <source>
        <dbReference type="RuleBase" id="RU000363"/>
    </source>
</evidence>
<comment type="caution">
    <text evidence="5">The sequence shown here is derived from an EMBL/GenBank/DDBJ whole genome shotgun (WGS) entry which is preliminary data.</text>
</comment>
<accession>A0A8J8CK16</accession>
<keyword evidence="6" id="KW-1185">Reference proteome</keyword>
<keyword evidence="2" id="KW-0560">Oxidoreductase</keyword>
<dbReference type="SUPFAM" id="SSF51735">
    <property type="entry name" value="NAD(P)-binding Rossmann-fold domains"/>
    <property type="match status" value="1"/>
</dbReference>
<reference evidence="5" key="1">
    <citation type="submission" date="2019-12" db="EMBL/GenBank/DDBJ databases">
        <title>High-Quality draft genome sequences of three cyanobacteria isolated from the limestone walls of the Old Cathedral of Coimbra.</title>
        <authorList>
            <person name="Tiago I."/>
            <person name="Soares F."/>
            <person name="Portugal A."/>
        </authorList>
    </citation>
    <scope>NUCLEOTIDE SEQUENCE</scope>
    <source>
        <strain evidence="5">A</strain>
    </source>
</reference>
<dbReference type="FunFam" id="3.40.50.720:FF:000084">
    <property type="entry name" value="Short-chain dehydrogenase reductase"/>
    <property type="match status" value="1"/>
</dbReference>
<dbReference type="Pfam" id="PF00106">
    <property type="entry name" value="adh_short"/>
    <property type="match status" value="1"/>
</dbReference>
<name>A0A8J8CK16_9CYAN</name>
<dbReference type="InterPro" id="IPR057326">
    <property type="entry name" value="KR_dom"/>
</dbReference>
<dbReference type="InterPro" id="IPR002347">
    <property type="entry name" value="SDR_fam"/>
</dbReference>
<dbReference type="Proteomes" id="UP000646053">
    <property type="component" value="Unassembled WGS sequence"/>
</dbReference>
<evidence type="ECO:0000256" key="2">
    <source>
        <dbReference type="ARBA" id="ARBA00023002"/>
    </source>
</evidence>
<dbReference type="AlphaFoldDB" id="A0A8J8CK16"/>
<dbReference type="InterPro" id="IPR020904">
    <property type="entry name" value="Sc_DH/Rdtase_CS"/>
</dbReference>
<dbReference type="RefSeq" id="WP_162424656.1">
    <property type="nucleotide sequence ID" value="NZ_WVIE01000025.1"/>
</dbReference>
<dbReference type="InterPro" id="IPR036291">
    <property type="entry name" value="NAD(P)-bd_dom_sf"/>
</dbReference>
<dbReference type="GO" id="GO:0016491">
    <property type="term" value="F:oxidoreductase activity"/>
    <property type="evidence" value="ECO:0007669"/>
    <property type="project" value="UniProtKB-KW"/>
</dbReference>
<evidence type="ECO:0000259" key="4">
    <source>
        <dbReference type="SMART" id="SM00822"/>
    </source>
</evidence>
<dbReference type="PANTHER" id="PTHR43391">
    <property type="entry name" value="RETINOL DEHYDROGENASE-RELATED"/>
    <property type="match status" value="1"/>
</dbReference>
<dbReference type="Gene3D" id="3.40.50.720">
    <property type="entry name" value="NAD(P)-binding Rossmann-like Domain"/>
    <property type="match status" value="1"/>
</dbReference>
<protein>
    <submittedName>
        <fullName evidence="5">SDR family NAD(P)-dependent oxidoreductase</fullName>
    </submittedName>
</protein>
<dbReference type="EMBL" id="WVIE01000025">
    <property type="protein sequence ID" value="NDJ19129.1"/>
    <property type="molecule type" value="Genomic_DNA"/>
</dbReference>
<dbReference type="PRINTS" id="PR00081">
    <property type="entry name" value="GDHRDH"/>
</dbReference>
<dbReference type="SMART" id="SM00822">
    <property type="entry name" value="PKS_KR"/>
    <property type="match status" value="1"/>
</dbReference>
<sequence length="306" mass="33059">MTPFPQPISEQVVLITGASAGIGAALAQALAHRWTGIRLVLAARNQDKLTRVADLCSKAGADVITVPTDMSDVAQVQALAQAAIATFGRVDVLVNNAGYGQMGPIELIPPSAVQRQFQVNVLGTIALIQALTPVMRNQGGGKIINISSIAGRIAFPLGGLYSASKFALEALSDTLRRELDPFNIRVSIIEPGPVSTEFFEVVNREVDYAIPDGGANSPYRAAFENLENLDQLTRRQAWTSEQVASVIVKAIGATYPRSRYVAATAGDFLVFMMTKLLPTRLVDLFWQKFYGIDLVAKDWNNQRKAG</sequence>
<dbReference type="GO" id="GO:0005829">
    <property type="term" value="C:cytosol"/>
    <property type="evidence" value="ECO:0007669"/>
    <property type="project" value="TreeGrafter"/>
</dbReference>
<dbReference type="PROSITE" id="PS00061">
    <property type="entry name" value="ADH_SHORT"/>
    <property type="match status" value="1"/>
</dbReference>
<gene>
    <name evidence="5" type="ORF">GS601_17855</name>
</gene>
<evidence type="ECO:0000256" key="1">
    <source>
        <dbReference type="ARBA" id="ARBA00006484"/>
    </source>
</evidence>
<comment type="similarity">
    <text evidence="1 3">Belongs to the short-chain dehydrogenases/reductases (SDR) family.</text>
</comment>
<organism evidence="5 6">
    <name type="scientific">Myxacorys almedinensis A</name>
    <dbReference type="NCBI Taxonomy" id="2690445"/>
    <lineage>
        <taxon>Bacteria</taxon>
        <taxon>Bacillati</taxon>
        <taxon>Cyanobacteriota</taxon>
        <taxon>Cyanophyceae</taxon>
        <taxon>Leptolyngbyales</taxon>
        <taxon>Leptolyngbyaceae</taxon>
        <taxon>Myxacorys</taxon>
        <taxon>Myxacorys almedinensis</taxon>
    </lineage>
</organism>
<proteinExistence type="inferred from homology"/>
<feature type="domain" description="Ketoreductase" evidence="4">
    <location>
        <begin position="11"/>
        <end position="197"/>
    </location>
</feature>
<dbReference type="PRINTS" id="PR00080">
    <property type="entry name" value="SDRFAMILY"/>
</dbReference>